<name>A0A167WUI9_9EURO</name>
<organism evidence="2 3">
    <name type="scientific">Ascosphaera apis ARSEF 7405</name>
    <dbReference type="NCBI Taxonomy" id="392613"/>
    <lineage>
        <taxon>Eukaryota</taxon>
        <taxon>Fungi</taxon>
        <taxon>Dikarya</taxon>
        <taxon>Ascomycota</taxon>
        <taxon>Pezizomycotina</taxon>
        <taxon>Eurotiomycetes</taxon>
        <taxon>Eurotiomycetidae</taxon>
        <taxon>Onygenales</taxon>
        <taxon>Ascosphaeraceae</taxon>
        <taxon>Ascosphaera</taxon>
    </lineage>
</organism>
<gene>
    <name evidence="2" type="ORF">AAP_04435</name>
</gene>
<dbReference type="InterPro" id="IPR001763">
    <property type="entry name" value="Rhodanese-like_dom"/>
</dbReference>
<evidence type="ECO:0000313" key="2">
    <source>
        <dbReference type="EMBL" id="KZZ89288.1"/>
    </source>
</evidence>
<feature type="domain" description="Rhodanese" evidence="1">
    <location>
        <begin position="26"/>
        <end position="129"/>
    </location>
</feature>
<dbReference type="SUPFAM" id="SSF52821">
    <property type="entry name" value="Rhodanese/Cell cycle control phosphatase"/>
    <property type="match status" value="1"/>
</dbReference>
<dbReference type="GO" id="GO:0004792">
    <property type="term" value="F:thiosulfate-cyanide sulfurtransferase activity"/>
    <property type="evidence" value="ECO:0007669"/>
    <property type="project" value="EnsemblFungi"/>
</dbReference>
<protein>
    <submittedName>
        <fullName evidence="2">Rhodanese-like protein</fullName>
    </submittedName>
</protein>
<dbReference type="Gene3D" id="3.40.250.10">
    <property type="entry name" value="Rhodanese-like domain"/>
    <property type="match status" value="1"/>
</dbReference>
<dbReference type="GO" id="GO:0005634">
    <property type="term" value="C:nucleus"/>
    <property type="evidence" value="ECO:0007669"/>
    <property type="project" value="TreeGrafter"/>
</dbReference>
<dbReference type="GO" id="GO:0005737">
    <property type="term" value="C:cytoplasm"/>
    <property type="evidence" value="ECO:0007669"/>
    <property type="project" value="TreeGrafter"/>
</dbReference>
<keyword evidence="3" id="KW-1185">Reference proteome</keyword>
<proteinExistence type="predicted"/>
<dbReference type="VEuPathDB" id="FungiDB:AAP_04435"/>
<dbReference type="OrthoDB" id="102559at2759"/>
<dbReference type="Proteomes" id="UP000242877">
    <property type="component" value="Unassembled WGS sequence"/>
</dbReference>
<dbReference type="InterPro" id="IPR036873">
    <property type="entry name" value="Rhodanese-like_dom_sf"/>
</dbReference>
<comment type="caution">
    <text evidence="2">The sequence shown here is derived from an EMBL/GenBank/DDBJ whole genome shotgun (WGS) entry which is preliminary data.</text>
</comment>
<reference evidence="2 3" key="1">
    <citation type="journal article" date="2016" name="Genome Biol. Evol.">
        <title>Divergent and convergent evolution of fungal pathogenicity.</title>
        <authorList>
            <person name="Shang Y."/>
            <person name="Xiao G."/>
            <person name="Zheng P."/>
            <person name="Cen K."/>
            <person name="Zhan S."/>
            <person name="Wang C."/>
        </authorList>
    </citation>
    <scope>NUCLEOTIDE SEQUENCE [LARGE SCALE GENOMIC DNA]</scope>
    <source>
        <strain evidence="2 3">ARSEF 7405</strain>
    </source>
</reference>
<dbReference type="GO" id="GO:0004725">
    <property type="term" value="F:protein tyrosine phosphatase activity"/>
    <property type="evidence" value="ECO:0007669"/>
    <property type="project" value="TreeGrafter"/>
</dbReference>
<evidence type="ECO:0000259" key="1">
    <source>
        <dbReference type="PROSITE" id="PS50206"/>
    </source>
</evidence>
<accession>A0A167WUI9</accession>
<dbReference type="Pfam" id="PF00581">
    <property type="entry name" value="Rhodanese"/>
    <property type="match status" value="1"/>
</dbReference>
<dbReference type="PANTHER" id="PTHR10828">
    <property type="entry name" value="M-PHASE INDUCER PHOSPHATASE DUAL SPECIFICITY PHOSPHATASE CDC25"/>
    <property type="match status" value="1"/>
</dbReference>
<dbReference type="SMART" id="SM00450">
    <property type="entry name" value="RHOD"/>
    <property type="match status" value="1"/>
</dbReference>
<dbReference type="AlphaFoldDB" id="A0A167WUI9"/>
<evidence type="ECO:0000313" key="3">
    <source>
        <dbReference type="Proteomes" id="UP000242877"/>
    </source>
</evidence>
<dbReference type="PANTHER" id="PTHR10828:SF38">
    <property type="entry name" value="ARSENICAL-RESISTANCE PROTEIN 2-RELATED"/>
    <property type="match status" value="1"/>
</dbReference>
<dbReference type="PROSITE" id="PS50206">
    <property type="entry name" value="RHODANESE_3"/>
    <property type="match status" value="1"/>
</dbReference>
<dbReference type="EMBL" id="AZGZ01000021">
    <property type="protein sequence ID" value="KZZ89288.1"/>
    <property type="molecule type" value="Genomic_DNA"/>
</dbReference>
<sequence>MSTLTIATLPRMQREELSELVLSATETANFAIVDVRDSVDHIGGHIFSSIWAPSASLDARLPELIRTLSDKKKVIFHCALSQQRGPSAALRYARQRAALLAPEQIQEQQIYVLEGGFMSWQELYGTNPKLTEAYIADIWKNY</sequence>